<proteinExistence type="predicted"/>
<keyword evidence="2" id="KW-1185">Reference proteome</keyword>
<gene>
    <name evidence="1" type="ORF">GCM10008013_41350</name>
</gene>
<name>A0ABQ1YST3_9BACL</name>
<protein>
    <submittedName>
        <fullName evidence="1">Uncharacterized protein</fullName>
    </submittedName>
</protein>
<comment type="caution">
    <text evidence="1">The sequence shown here is derived from an EMBL/GenBank/DDBJ whole genome shotgun (WGS) entry which is preliminary data.</text>
</comment>
<evidence type="ECO:0000313" key="2">
    <source>
        <dbReference type="Proteomes" id="UP000659344"/>
    </source>
</evidence>
<accession>A0ABQ1YST3</accession>
<sequence>MKQIWEDQRLIQVSGTNQVLNALKEYQIHPDIELDGTMNLTTAVREDEGKRITYYAVYWL</sequence>
<dbReference type="RefSeq" id="WP_188541758.1">
    <property type="nucleotide sequence ID" value="NZ_BMFT01000003.1"/>
</dbReference>
<evidence type="ECO:0000313" key="1">
    <source>
        <dbReference type="EMBL" id="GGH35185.1"/>
    </source>
</evidence>
<dbReference type="Proteomes" id="UP000659344">
    <property type="component" value="Unassembled WGS sequence"/>
</dbReference>
<reference evidence="2" key="1">
    <citation type="journal article" date="2019" name="Int. J. Syst. Evol. Microbiol.">
        <title>The Global Catalogue of Microorganisms (GCM) 10K type strain sequencing project: providing services to taxonomists for standard genome sequencing and annotation.</title>
        <authorList>
            <consortium name="The Broad Institute Genomics Platform"/>
            <consortium name="The Broad Institute Genome Sequencing Center for Infectious Disease"/>
            <person name="Wu L."/>
            <person name="Ma J."/>
        </authorList>
    </citation>
    <scope>NUCLEOTIDE SEQUENCE [LARGE SCALE GENOMIC DNA]</scope>
    <source>
        <strain evidence="2">CGMCC 1.12769</strain>
    </source>
</reference>
<dbReference type="EMBL" id="BMFT01000003">
    <property type="protein sequence ID" value="GGH35185.1"/>
    <property type="molecule type" value="Genomic_DNA"/>
</dbReference>
<organism evidence="1 2">
    <name type="scientific">Paenibacillus segetis</name>
    <dbReference type="NCBI Taxonomy" id="1325360"/>
    <lineage>
        <taxon>Bacteria</taxon>
        <taxon>Bacillati</taxon>
        <taxon>Bacillota</taxon>
        <taxon>Bacilli</taxon>
        <taxon>Bacillales</taxon>
        <taxon>Paenibacillaceae</taxon>
        <taxon>Paenibacillus</taxon>
    </lineage>
</organism>